<accession>A0A3R9BR42</accession>
<dbReference type="EMBL" id="RKIO01000002">
    <property type="protein sequence ID" value="RSC13648.1"/>
    <property type="molecule type" value="Genomic_DNA"/>
</dbReference>
<reference evidence="2" key="1">
    <citation type="submission" date="2018-11" db="EMBL/GenBank/DDBJ databases">
        <title>FDA dAtabase for Regulatory Grade micrObial Sequences (FDA-ARGOS): Supporting development and validation of Infectious Disease Dx tests.</title>
        <authorList>
            <person name="Goldberg B."/>
            <person name="Campos J."/>
            <person name="Tallon L."/>
            <person name="Sadzewicz L."/>
            <person name="Zhao X."/>
            <person name="Vavikolanu K."/>
            <person name="Mehta A."/>
            <person name="Aluvathingal J."/>
            <person name="Nadendla S."/>
            <person name="Geyer C."/>
            <person name="Nandy P."/>
            <person name="Yan Y."/>
            <person name="Sichtig H."/>
        </authorList>
    </citation>
    <scope>NUCLEOTIDE SEQUENCE [LARGE SCALE GENOMIC DNA]</scope>
    <source>
        <strain evidence="2">FDAARGOS_544</strain>
    </source>
</reference>
<dbReference type="Proteomes" id="UP000272140">
    <property type="component" value="Unassembled WGS sequence"/>
</dbReference>
<evidence type="ECO:0000313" key="2">
    <source>
        <dbReference type="Proteomes" id="UP000272140"/>
    </source>
</evidence>
<sequence>MRRCCCRSDQIGTPQLLTGDAGDVAWEASYKVRGEAWDVIAWMSKPTATVPKNPLQFHAQ</sequence>
<comment type="caution">
    <text evidence="1">The sequence shown here is derived from an EMBL/GenBank/DDBJ whole genome shotgun (WGS) entry which is preliminary data.</text>
</comment>
<proteinExistence type="predicted"/>
<organism evidence="1 2">
    <name type="scientific">Burkholderia cenocepacia</name>
    <dbReference type="NCBI Taxonomy" id="95486"/>
    <lineage>
        <taxon>Bacteria</taxon>
        <taxon>Pseudomonadati</taxon>
        <taxon>Pseudomonadota</taxon>
        <taxon>Betaproteobacteria</taxon>
        <taxon>Burkholderiales</taxon>
        <taxon>Burkholderiaceae</taxon>
        <taxon>Burkholderia</taxon>
        <taxon>Burkholderia cepacia complex</taxon>
    </lineage>
</organism>
<protein>
    <submittedName>
        <fullName evidence="1">Uncharacterized protein</fullName>
    </submittedName>
</protein>
<gene>
    <name evidence="1" type="ORF">EGT41_10035</name>
</gene>
<evidence type="ECO:0000313" key="1">
    <source>
        <dbReference type="EMBL" id="RSC13648.1"/>
    </source>
</evidence>
<dbReference type="AlphaFoldDB" id="A0A3R9BR42"/>
<name>A0A3R9BR42_9BURK</name>